<evidence type="ECO:0000313" key="1">
    <source>
        <dbReference type="EMBL" id="KMS96465.1"/>
    </source>
</evidence>
<dbReference type="Proteomes" id="UP000035740">
    <property type="component" value="Unassembled WGS sequence"/>
</dbReference>
<dbReference type="AlphaFoldDB" id="A0A0J8E037"/>
<keyword evidence="2" id="KW-1185">Reference proteome</keyword>
<reference evidence="1 2" key="1">
    <citation type="journal article" date="2014" name="Nature">
        <title>The genome of the recently domesticated crop plant sugar beet (Beta vulgaris).</title>
        <authorList>
            <person name="Dohm J.C."/>
            <person name="Minoche A.E."/>
            <person name="Holtgrawe D."/>
            <person name="Capella-Gutierrez S."/>
            <person name="Zakrzewski F."/>
            <person name="Tafer H."/>
            <person name="Rupp O."/>
            <person name="Sorensen T.R."/>
            <person name="Stracke R."/>
            <person name="Reinhardt R."/>
            <person name="Goesmann A."/>
            <person name="Kraft T."/>
            <person name="Schulz B."/>
            <person name="Stadler P.F."/>
            <person name="Schmidt T."/>
            <person name="Gabaldon T."/>
            <person name="Lehrach H."/>
            <person name="Weisshaar B."/>
            <person name="Himmelbauer H."/>
        </authorList>
    </citation>
    <scope>NUCLEOTIDE SEQUENCE [LARGE SCALE GENOMIC DNA]</scope>
    <source>
        <tissue evidence="1">Taproot</tissue>
    </source>
</reference>
<accession>A0A0J8E037</accession>
<protein>
    <submittedName>
        <fullName evidence="1">Uncharacterized protein</fullName>
    </submittedName>
</protein>
<sequence>MFGNNYLKYFSGLEKRATPINGVDTIVKANNVGGDVYEDQAEFKSIAE</sequence>
<dbReference type="EMBL" id="KQ090377">
    <property type="protein sequence ID" value="KMS96465.1"/>
    <property type="molecule type" value="Genomic_DNA"/>
</dbReference>
<proteinExistence type="predicted"/>
<dbReference type="Gramene" id="KMS96465">
    <property type="protein sequence ID" value="KMS96465"/>
    <property type="gene ID" value="BVRB_9g224580"/>
</dbReference>
<organism evidence="1 2">
    <name type="scientific">Beta vulgaris subsp. vulgaris</name>
    <name type="common">Beet</name>
    <dbReference type="NCBI Taxonomy" id="3555"/>
    <lineage>
        <taxon>Eukaryota</taxon>
        <taxon>Viridiplantae</taxon>
        <taxon>Streptophyta</taxon>
        <taxon>Embryophyta</taxon>
        <taxon>Tracheophyta</taxon>
        <taxon>Spermatophyta</taxon>
        <taxon>Magnoliopsida</taxon>
        <taxon>eudicotyledons</taxon>
        <taxon>Gunneridae</taxon>
        <taxon>Pentapetalae</taxon>
        <taxon>Caryophyllales</taxon>
        <taxon>Chenopodiaceae</taxon>
        <taxon>Betoideae</taxon>
        <taxon>Beta</taxon>
    </lineage>
</organism>
<evidence type="ECO:0000313" key="2">
    <source>
        <dbReference type="Proteomes" id="UP000035740"/>
    </source>
</evidence>
<name>A0A0J8E037_BETVV</name>
<gene>
    <name evidence="1" type="ORF">BVRB_9g224580</name>
</gene>